<dbReference type="WBParaSite" id="SPAL_0001655000.1">
    <property type="protein sequence ID" value="SPAL_0001655000.1"/>
    <property type="gene ID" value="SPAL_0001655000"/>
</dbReference>
<dbReference type="AlphaFoldDB" id="A0A0N5CFB4"/>
<feature type="compositionally biased region" description="Basic and acidic residues" evidence="1">
    <location>
        <begin position="64"/>
        <end position="74"/>
    </location>
</feature>
<protein>
    <submittedName>
        <fullName evidence="4">Uncharacterized protein</fullName>
    </submittedName>
</protein>
<feature type="region of interest" description="Disordered" evidence="1">
    <location>
        <begin position="64"/>
        <end position="88"/>
    </location>
</feature>
<keyword evidence="2" id="KW-0812">Transmembrane</keyword>
<keyword evidence="3" id="KW-1185">Reference proteome</keyword>
<dbReference type="Proteomes" id="UP000046392">
    <property type="component" value="Unplaced"/>
</dbReference>
<feature type="transmembrane region" description="Helical" evidence="2">
    <location>
        <begin position="6"/>
        <end position="24"/>
    </location>
</feature>
<evidence type="ECO:0000313" key="4">
    <source>
        <dbReference type="WBParaSite" id="SPAL_0001655000.1"/>
    </source>
</evidence>
<sequence>MYSTNFNKIAQIIILMCFISFAVINCEKNFKIFNEFKNAPIRAKRSGLSVGASEKLFDQVHKQSVDNAKEKVSDSYKPPQDPHSYGKK</sequence>
<keyword evidence="2" id="KW-0472">Membrane</keyword>
<reference evidence="4" key="1">
    <citation type="submission" date="2017-02" db="UniProtKB">
        <authorList>
            <consortium name="WormBaseParasite"/>
        </authorList>
    </citation>
    <scope>IDENTIFICATION</scope>
</reference>
<evidence type="ECO:0000256" key="2">
    <source>
        <dbReference type="SAM" id="Phobius"/>
    </source>
</evidence>
<name>A0A0N5CFB4_STREA</name>
<accession>A0A0N5CFB4</accession>
<evidence type="ECO:0000313" key="3">
    <source>
        <dbReference type="Proteomes" id="UP000046392"/>
    </source>
</evidence>
<keyword evidence="2" id="KW-1133">Transmembrane helix</keyword>
<organism evidence="3 4">
    <name type="scientific">Strongyloides papillosus</name>
    <name type="common">Intestinal threadworm</name>
    <dbReference type="NCBI Taxonomy" id="174720"/>
    <lineage>
        <taxon>Eukaryota</taxon>
        <taxon>Metazoa</taxon>
        <taxon>Ecdysozoa</taxon>
        <taxon>Nematoda</taxon>
        <taxon>Chromadorea</taxon>
        <taxon>Rhabditida</taxon>
        <taxon>Tylenchina</taxon>
        <taxon>Panagrolaimomorpha</taxon>
        <taxon>Strongyloidoidea</taxon>
        <taxon>Strongyloididae</taxon>
        <taxon>Strongyloides</taxon>
    </lineage>
</organism>
<evidence type="ECO:0000256" key="1">
    <source>
        <dbReference type="SAM" id="MobiDB-lite"/>
    </source>
</evidence>
<proteinExistence type="predicted"/>